<evidence type="ECO:0008006" key="3">
    <source>
        <dbReference type="Google" id="ProtNLM"/>
    </source>
</evidence>
<organism evidence="2">
    <name type="scientific">Christensenella massiliensis</name>
    <dbReference type="NCBI Taxonomy" id="1805714"/>
    <lineage>
        <taxon>Bacteria</taxon>
        <taxon>Bacillati</taxon>
        <taxon>Bacillota</taxon>
        <taxon>Clostridia</taxon>
        <taxon>Christensenellales</taxon>
        <taxon>Christensenellaceae</taxon>
        <taxon>Christensenella</taxon>
    </lineage>
</organism>
<protein>
    <recommendedName>
        <fullName evidence="3">Phasin family protein</fullName>
    </recommendedName>
</protein>
<reference evidence="2" key="1">
    <citation type="submission" date="2023-02" db="EMBL/GenBank/DDBJ databases">
        <title>Gut commensal Christensenella minuta modulates host metabolism via a new class of secondary bile acids.</title>
        <authorList>
            <person name="Liu C."/>
        </authorList>
    </citation>
    <scope>NUCLEOTIDE SEQUENCE</scope>
    <source>
        <strain evidence="2">CA70</strain>
    </source>
</reference>
<keyword evidence="1" id="KW-0175">Coiled coil</keyword>
<dbReference type="RefSeq" id="WP_079546043.1">
    <property type="nucleotide sequence ID" value="NZ_CP117826.1"/>
</dbReference>
<name>A0AAU8A756_9FIRM</name>
<accession>A0AAU8A756</accession>
<feature type="coiled-coil region" evidence="1">
    <location>
        <begin position="73"/>
        <end position="100"/>
    </location>
</feature>
<sequence>MTEKSTMEKFGGFLGKAKDSIVSFGETVASKSKEMVDVTKLSAKRTQVSNELDGYYRELGMVIYQKRAIDADIEALFARIAEAQQTVRELAEQIEAAKAEKPEHE</sequence>
<dbReference type="EMBL" id="CP117826">
    <property type="protein sequence ID" value="XCC61863.1"/>
    <property type="molecule type" value="Genomic_DNA"/>
</dbReference>
<gene>
    <name evidence="2" type="ORF">PUP29_10040</name>
</gene>
<proteinExistence type="predicted"/>
<dbReference type="AlphaFoldDB" id="A0AAU8A756"/>
<evidence type="ECO:0000256" key="1">
    <source>
        <dbReference type="SAM" id="Coils"/>
    </source>
</evidence>
<evidence type="ECO:0000313" key="2">
    <source>
        <dbReference type="EMBL" id="XCC61863.1"/>
    </source>
</evidence>